<feature type="domain" description="DUF4097" evidence="1">
    <location>
        <begin position="149"/>
        <end position="319"/>
    </location>
</feature>
<proteinExistence type="predicted"/>
<sequence length="337" mass="37013">MPPSFLVTDKHSVVRVNAEEFPFQDKAFLALYADTEKGHAMIDVIQWNQFFKCHVEVRDHEKELLFNGMITEDGHKAFQHKNIPLECLIQVPVKFGVSLHVQEEGNADVEDMECHQVHINTQNGDTLLKNLKCGTVHAHSWTGNIKCVSSLQGNIELKTGNGGAIKADKLQGQHVQCKTQDGTIQVKSVYADDANFWSQSGAIYLGSVHGSTVVDIHNKGDVKIDSLDGSLNALMKEGNLAAHITRHEEVTVRTGKGDISLDLPVSANTTLELLGSQVEVDKALSVENVEEKKEGNLTKFTGKMNSSGKGSVKSEARDGKIVVTAKDWFESLNLSKK</sequence>
<keyword evidence="2" id="KW-1185">Reference proteome</keyword>
<dbReference type="KEGG" id="lak:106152331"/>
<dbReference type="GeneID" id="106152331"/>
<dbReference type="STRING" id="7574.A0A1S3H768"/>
<dbReference type="Pfam" id="PF13349">
    <property type="entry name" value="DUF4097"/>
    <property type="match status" value="1"/>
</dbReference>
<organism evidence="2 3">
    <name type="scientific">Lingula anatina</name>
    <name type="common">Brachiopod</name>
    <name type="synonym">Lingula unguis</name>
    <dbReference type="NCBI Taxonomy" id="7574"/>
    <lineage>
        <taxon>Eukaryota</taxon>
        <taxon>Metazoa</taxon>
        <taxon>Spiralia</taxon>
        <taxon>Lophotrochozoa</taxon>
        <taxon>Brachiopoda</taxon>
        <taxon>Linguliformea</taxon>
        <taxon>Lingulata</taxon>
        <taxon>Lingulida</taxon>
        <taxon>Linguloidea</taxon>
        <taxon>Lingulidae</taxon>
        <taxon>Lingula</taxon>
    </lineage>
</organism>
<dbReference type="OrthoDB" id="5984441at2759"/>
<gene>
    <name evidence="3" type="primary">LOC106152331</name>
</gene>
<dbReference type="Proteomes" id="UP000085678">
    <property type="component" value="Unplaced"/>
</dbReference>
<name>A0A1S3H768_LINAN</name>
<evidence type="ECO:0000259" key="1">
    <source>
        <dbReference type="Pfam" id="PF13349"/>
    </source>
</evidence>
<protein>
    <submittedName>
        <fullName evidence="3">Protein FAM185A-like</fullName>
    </submittedName>
</protein>
<dbReference type="InParanoid" id="A0A1S3H768"/>
<dbReference type="PANTHER" id="PTHR34094:SF1">
    <property type="entry name" value="PROTEIN FAM185A"/>
    <property type="match status" value="1"/>
</dbReference>
<accession>A0A1S3H768</accession>
<evidence type="ECO:0000313" key="3">
    <source>
        <dbReference type="RefSeq" id="XP_013381326.1"/>
    </source>
</evidence>
<dbReference type="PANTHER" id="PTHR34094">
    <property type="match status" value="1"/>
</dbReference>
<reference evidence="3" key="1">
    <citation type="submission" date="2025-08" db="UniProtKB">
        <authorList>
            <consortium name="RefSeq"/>
        </authorList>
    </citation>
    <scope>IDENTIFICATION</scope>
    <source>
        <tissue evidence="3">Gonads</tissue>
    </source>
</reference>
<dbReference type="AlphaFoldDB" id="A0A1S3H768"/>
<dbReference type="RefSeq" id="XP_013381326.1">
    <property type="nucleotide sequence ID" value="XM_013525872.1"/>
</dbReference>
<dbReference type="InterPro" id="IPR025164">
    <property type="entry name" value="Toastrack_DUF4097"/>
</dbReference>
<evidence type="ECO:0000313" key="2">
    <source>
        <dbReference type="Proteomes" id="UP000085678"/>
    </source>
</evidence>